<reference evidence="1 2" key="1">
    <citation type="submission" date="2019-03" db="EMBL/GenBank/DDBJ databases">
        <title>Single cell metagenomics reveals metabolic interactions within the superorganism composed of flagellate Streblomastix strix and complex community of Bacteroidetes bacteria on its surface.</title>
        <authorList>
            <person name="Treitli S.C."/>
            <person name="Kolisko M."/>
            <person name="Husnik F."/>
            <person name="Keeling P."/>
            <person name="Hampl V."/>
        </authorList>
    </citation>
    <scope>NUCLEOTIDE SEQUENCE [LARGE SCALE GENOMIC DNA]</scope>
    <source>
        <strain evidence="1">St1</strain>
    </source>
</reference>
<name>A0A5M8P3V4_9BACT</name>
<evidence type="ECO:0000313" key="2">
    <source>
        <dbReference type="Proteomes" id="UP000324575"/>
    </source>
</evidence>
<evidence type="ECO:0000313" key="1">
    <source>
        <dbReference type="EMBL" id="KAA6303068.1"/>
    </source>
</evidence>
<dbReference type="Proteomes" id="UP000324575">
    <property type="component" value="Unassembled WGS sequence"/>
</dbReference>
<proteinExistence type="predicted"/>
<dbReference type="EMBL" id="SNRX01000003">
    <property type="protein sequence ID" value="KAA6303068.1"/>
    <property type="molecule type" value="Genomic_DNA"/>
</dbReference>
<comment type="caution">
    <text evidence="1">The sequence shown here is derived from an EMBL/GenBank/DDBJ whole genome shotgun (WGS) entry which is preliminary data.</text>
</comment>
<organism evidence="1 2">
    <name type="scientific">Candidatus Ordinivivax streblomastigis</name>
    <dbReference type="NCBI Taxonomy" id="2540710"/>
    <lineage>
        <taxon>Bacteria</taxon>
        <taxon>Pseudomonadati</taxon>
        <taxon>Bacteroidota</taxon>
        <taxon>Bacteroidia</taxon>
        <taxon>Bacteroidales</taxon>
        <taxon>Candidatus Ordinivivax</taxon>
    </lineage>
</organism>
<sequence length="177" mass="20032">MKKITKNIELDFEIDCLTNSIRNIISGDSFATDVLRLTKNDLKQVAHKNKWQFNWPSELNDNCKEVYKLTIVNNPNVIQGLLSLTIQSDHIYMNLLESAPFNIGVNKLYEGVAGNLVAYACKVSFQQGFDGYVSFTAKTKLIEHYEKTLNAQSFGGQLMIINTLAANKLIDKYFKNA</sequence>
<dbReference type="AlphaFoldDB" id="A0A5M8P3V4"/>
<accession>A0A5M8P3V4</accession>
<gene>
    <name evidence="1" type="ORF">EZS26_000671</name>
</gene>
<protein>
    <submittedName>
        <fullName evidence="1">Uncharacterized protein</fullName>
    </submittedName>
</protein>